<dbReference type="EMBL" id="MN740809">
    <property type="protein sequence ID" value="QHU12691.1"/>
    <property type="molecule type" value="Genomic_DNA"/>
</dbReference>
<sequence length="192" mass="21681">MMSDLEVNLSSDVKGVFSSDVSIPSVGGATTMPSVGGAEEVPSIDSPKNVISEWSPEYMNSPLISRLRPLNTTFFMKPEESVDDESQISSDTPTAVVYEAEQKIRDSIKAIRFKEMLIARDRQSRDVIMQRCIEWLQLPISRGNSKTLDWFMAISLLKTRDALSETYLWHTLHESIYASDSFKTVISFFENL</sequence>
<accession>A0A6C0K6A5</accession>
<evidence type="ECO:0000313" key="1">
    <source>
        <dbReference type="EMBL" id="QHU12691.1"/>
    </source>
</evidence>
<protein>
    <submittedName>
        <fullName evidence="1">Uncharacterized protein</fullName>
    </submittedName>
</protein>
<organism evidence="1">
    <name type="scientific">viral metagenome</name>
    <dbReference type="NCBI Taxonomy" id="1070528"/>
    <lineage>
        <taxon>unclassified sequences</taxon>
        <taxon>metagenomes</taxon>
        <taxon>organismal metagenomes</taxon>
    </lineage>
</organism>
<proteinExistence type="predicted"/>
<reference evidence="1" key="1">
    <citation type="journal article" date="2020" name="Nature">
        <title>Giant virus diversity and host interactions through global metagenomics.</title>
        <authorList>
            <person name="Schulz F."/>
            <person name="Roux S."/>
            <person name="Paez-Espino D."/>
            <person name="Jungbluth S."/>
            <person name="Walsh D.A."/>
            <person name="Denef V.J."/>
            <person name="McMahon K.D."/>
            <person name="Konstantinidis K.T."/>
            <person name="Eloe-Fadrosh E.A."/>
            <person name="Kyrpides N.C."/>
            <person name="Woyke T."/>
        </authorList>
    </citation>
    <scope>NUCLEOTIDE SEQUENCE</scope>
    <source>
        <strain evidence="1">GVMAG-S-1101172-89</strain>
    </source>
</reference>
<dbReference type="AlphaFoldDB" id="A0A6C0K6A5"/>
<name>A0A6C0K6A5_9ZZZZ</name>